<evidence type="ECO:0000313" key="2">
    <source>
        <dbReference type="Proteomes" id="UP000596074"/>
    </source>
</evidence>
<organism evidence="1 2">
    <name type="scientific">Venatoribacter cucullus</name>
    <dbReference type="NCBI Taxonomy" id="2661630"/>
    <lineage>
        <taxon>Bacteria</taxon>
        <taxon>Pseudomonadati</taxon>
        <taxon>Pseudomonadota</taxon>
        <taxon>Gammaproteobacteria</taxon>
        <taxon>Oceanospirillales</taxon>
        <taxon>Oceanospirillaceae</taxon>
        <taxon>Venatoribacter</taxon>
    </lineage>
</organism>
<accession>A0A9E8FN35</accession>
<dbReference type="InterPro" id="IPR036868">
    <property type="entry name" value="TusA-like_sf"/>
</dbReference>
<keyword evidence="2" id="KW-1185">Reference proteome</keyword>
<dbReference type="Pfam" id="PF01206">
    <property type="entry name" value="TusA"/>
    <property type="match status" value="1"/>
</dbReference>
<dbReference type="SUPFAM" id="SSF64307">
    <property type="entry name" value="SirA-like"/>
    <property type="match status" value="1"/>
</dbReference>
<evidence type="ECO:0000313" key="1">
    <source>
        <dbReference type="EMBL" id="QQD25472.1"/>
    </source>
</evidence>
<dbReference type="InterPro" id="IPR001455">
    <property type="entry name" value="TusA-like"/>
</dbReference>
<dbReference type="Proteomes" id="UP000596074">
    <property type="component" value="Chromosome"/>
</dbReference>
<dbReference type="EMBL" id="CP046056">
    <property type="protein sequence ID" value="QQD25472.1"/>
    <property type="molecule type" value="Genomic_DNA"/>
</dbReference>
<dbReference type="AlphaFoldDB" id="A0A9E8FN35"/>
<dbReference type="KEGG" id="vcw:GJQ55_08485"/>
<reference evidence="1 2" key="1">
    <citation type="submission" date="2019-11" db="EMBL/GenBank/DDBJ databases">
        <title>Venatorbacter sp. nov. a predator of Campylobacter and other Gram-negative bacteria.</title>
        <authorList>
            <person name="Saeedi A."/>
            <person name="Cummings N.J."/>
            <person name="Connerton I.F."/>
            <person name="Connerton P.L."/>
        </authorList>
    </citation>
    <scope>NUCLEOTIDE SEQUENCE [LARGE SCALE GENOMIC DNA]</scope>
    <source>
        <strain evidence="1">XL5</strain>
    </source>
</reference>
<protein>
    <submittedName>
        <fullName evidence="1">Uncharacterized protein</fullName>
    </submittedName>
</protein>
<dbReference type="CDD" id="cd00291">
    <property type="entry name" value="SirA_YedF_YeeD"/>
    <property type="match status" value="1"/>
</dbReference>
<gene>
    <name evidence="1" type="ORF">GJQ55_08485</name>
</gene>
<name>A0A9E8FN35_9GAMM</name>
<sequence length="61" mass="6832">MPLLKTKLALRELSVGQVLLVTATDSGSWRDIRKYADMSGHELLAADEVNGRYQFLIRKGV</sequence>
<dbReference type="Gene3D" id="3.30.110.40">
    <property type="entry name" value="TusA-like domain"/>
    <property type="match status" value="1"/>
</dbReference>
<proteinExistence type="predicted"/>